<dbReference type="GO" id="GO:0032259">
    <property type="term" value="P:methylation"/>
    <property type="evidence" value="ECO:0007669"/>
    <property type="project" value="UniProtKB-KW"/>
</dbReference>
<sequence>MSEEQVPMTHPSVSRIIRELLEGPLTRPALLRWRRKHFLAGQGYGFYFGVFDSFRAAREWLPSSPEFDEEALAAEFINVRTQQVFAYDYPVMWWLNEAFRHGCTRILDIGGSVGVHYYAYRRYIEMPASLSWHIVEVPAMVSIGRRFAEEHGAAALSFTEDLQEGLDRPGVDIWIASGALQYMEDARPGDLLKRCVEMPLHLLLNKLPLYEGEDFVTTQNIGEGCFAPLHVFNRGSFIRSVEGLGYTLRDRWAVHERSLYVPGYPERSFPSFTGLYFAAEPKASPPREGGTASVPA</sequence>
<dbReference type="NCBIfam" id="TIGR04325">
    <property type="entry name" value="MTase_LIC12133"/>
    <property type="match status" value="1"/>
</dbReference>
<reference evidence="1 2" key="1">
    <citation type="submission" date="2023-07" db="EMBL/GenBank/DDBJ databases">
        <title>Sorghum-associated microbial communities from plants grown in Nebraska, USA.</title>
        <authorList>
            <person name="Schachtman D."/>
        </authorList>
    </citation>
    <scope>NUCLEOTIDE SEQUENCE [LARGE SCALE GENOMIC DNA]</scope>
    <source>
        <strain evidence="1 2">DS1781</strain>
    </source>
</reference>
<dbReference type="RefSeq" id="WP_309907131.1">
    <property type="nucleotide sequence ID" value="NZ_JAVDRF010000017.1"/>
</dbReference>
<proteinExistence type="predicted"/>
<dbReference type="InterPro" id="IPR029063">
    <property type="entry name" value="SAM-dependent_MTases_sf"/>
</dbReference>
<dbReference type="Proteomes" id="UP001184230">
    <property type="component" value="Unassembled WGS sequence"/>
</dbReference>
<organism evidence="1 2">
    <name type="scientific">Variovorax soli</name>
    <dbReference type="NCBI Taxonomy" id="376815"/>
    <lineage>
        <taxon>Bacteria</taxon>
        <taxon>Pseudomonadati</taxon>
        <taxon>Pseudomonadota</taxon>
        <taxon>Betaproteobacteria</taxon>
        <taxon>Burkholderiales</taxon>
        <taxon>Comamonadaceae</taxon>
        <taxon>Variovorax</taxon>
    </lineage>
</organism>
<keyword evidence="1" id="KW-0808">Transferase</keyword>
<accession>A0ABU1NLT9</accession>
<dbReference type="GO" id="GO:0008168">
    <property type="term" value="F:methyltransferase activity"/>
    <property type="evidence" value="ECO:0007669"/>
    <property type="project" value="UniProtKB-KW"/>
</dbReference>
<keyword evidence="2" id="KW-1185">Reference proteome</keyword>
<gene>
    <name evidence="1" type="ORF">J2739_005234</name>
</gene>
<dbReference type="SUPFAM" id="SSF53335">
    <property type="entry name" value="S-adenosyl-L-methionine-dependent methyltransferases"/>
    <property type="match status" value="1"/>
</dbReference>
<evidence type="ECO:0000313" key="1">
    <source>
        <dbReference type="EMBL" id="MDR6539438.1"/>
    </source>
</evidence>
<comment type="caution">
    <text evidence="1">The sequence shown here is derived from an EMBL/GenBank/DDBJ whole genome shotgun (WGS) entry which is preliminary data.</text>
</comment>
<evidence type="ECO:0000313" key="2">
    <source>
        <dbReference type="Proteomes" id="UP001184230"/>
    </source>
</evidence>
<dbReference type="EMBL" id="JAVDRF010000017">
    <property type="protein sequence ID" value="MDR6539438.1"/>
    <property type="molecule type" value="Genomic_DNA"/>
</dbReference>
<dbReference type="InterPro" id="IPR027612">
    <property type="entry name" value="Put_MTase_LIC12133"/>
</dbReference>
<name>A0ABU1NLT9_9BURK</name>
<keyword evidence="1" id="KW-0489">Methyltransferase</keyword>
<dbReference type="Gene3D" id="3.40.50.150">
    <property type="entry name" value="Vaccinia Virus protein VP39"/>
    <property type="match status" value="1"/>
</dbReference>
<protein>
    <submittedName>
        <fullName evidence="1">Methyltransferase (TIGR04325 family)</fullName>
    </submittedName>
</protein>